<evidence type="ECO:0000313" key="1">
    <source>
        <dbReference type="EMBL" id="PWJ14613.1"/>
    </source>
</evidence>
<sequence length="98" mass="11444">MSLASAIFIPKKVVIRMELKETIELMQSDDYKDRFKAEYYQVKTRLEKLEAMLDKWDKGELDFTPTCPRMIYDGQVQAMSDYCSALIARAAMEHIVIE</sequence>
<accession>A0A315Y321</accession>
<reference evidence="1 2" key="1">
    <citation type="submission" date="2018-05" db="EMBL/GenBank/DDBJ databases">
        <title>The Hungate 1000. A catalogue of reference genomes from the rumen microbiome.</title>
        <authorList>
            <person name="Kelly W."/>
        </authorList>
    </citation>
    <scope>NUCLEOTIDE SEQUENCE [LARGE SCALE GENOMIC DNA]</scope>
    <source>
        <strain evidence="1 2">SAb67</strain>
    </source>
</reference>
<dbReference type="Proteomes" id="UP000245720">
    <property type="component" value="Unassembled WGS sequence"/>
</dbReference>
<proteinExistence type="predicted"/>
<organism evidence="1 2">
    <name type="scientific">Ruminococcus flavefaciens</name>
    <dbReference type="NCBI Taxonomy" id="1265"/>
    <lineage>
        <taxon>Bacteria</taxon>
        <taxon>Bacillati</taxon>
        <taxon>Bacillota</taxon>
        <taxon>Clostridia</taxon>
        <taxon>Eubacteriales</taxon>
        <taxon>Oscillospiraceae</taxon>
        <taxon>Ruminococcus</taxon>
    </lineage>
</organism>
<dbReference type="EMBL" id="QGDI01000002">
    <property type="protein sequence ID" value="PWJ14613.1"/>
    <property type="molecule type" value="Genomic_DNA"/>
</dbReference>
<name>A0A315Y321_RUMFL</name>
<comment type="caution">
    <text evidence="1">The sequence shown here is derived from an EMBL/GenBank/DDBJ whole genome shotgun (WGS) entry which is preliminary data.</text>
</comment>
<protein>
    <submittedName>
        <fullName evidence="1">Uncharacterized protein</fullName>
    </submittedName>
</protein>
<evidence type="ECO:0000313" key="2">
    <source>
        <dbReference type="Proteomes" id="UP000245720"/>
    </source>
</evidence>
<gene>
    <name evidence="1" type="ORF">IE37_00598</name>
</gene>
<dbReference type="Pfam" id="PF21825">
    <property type="entry name" value="crAss001_48"/>
    <property type="match status" value="1"/>
</dbReference>
<dbReference type="AlphaFoldDB" id="A0A315Y321"/>
<dbReference type="InterPro" id="IPR054052">
    <property type="entry name" value="Y16Q-like"/>
</dbReference>